<organism evidence="2 5">
    <name type="scientific">Fusicatenibacter saccharivorans</name>
    <dbReference type="NCBI Taxonomy" id="1150298"/>
    <lineage>
        <taxon>Bacteria</taxon>
        <taxon>Bacillati</taxon>
        <taxon>Bacillota</taxon>
        <taxon>Clostridia</taxon>
        <taxon>Lachnospirales</taxon>
        <taxon>Lachnospiraceae</taxon>
        <taxon>Fusicatenibacter</taxon>
    </lineage>
</organism>
<dbReference type="Gene3D" id="1.10.10.2910">
    <property type="match status" value="1"/>
</dbReference>
<reference evidence="3 4" key="1">
    <citation type="journal article" date="2020" name="Cell Host Microbe">
        <title>Functional and Genomic Variation between Human-Derived Isolates of Lachnospiraceae Reveals Inter- and Intra-Species Diversity.</title>
        <authorList>
            <person name="Sorbara M.T."/>
            <person name="Littmann E.R."/>
            <person name="Fontana E."/>
            <person name="Moody T.U."/>
            <person name="Kohout C.E."/>
            <person name="Gjonbalaj M."/>
            <person name="Eaton V."/>
            <person name="Seok R."/>
            <person name="Leiner I.M."/>
            <person name="Pamer E.G."/>
        </authorList>
    </citation>
    <scope>NUCLEOTIDE SEQUENCE [LARGE SCALE GENOMIC DNA]</scope>
    <source>
        <strain evidence="3 4">MSK.14.54</strain>
    </source>
</reference>
<dbReference type="PANTHER" id="PTHR43236">
    <property type="entry name" value="ANTITOXIN HIGA1"/>
    <property type="match status" value="1"/>
</dbReference>
<comment type="caution">
    <text evidence="2">The sequence shown here is derived from an EMBL/GenBank/DDBJ whole genome shotgun (WGS) entry which is preliminary data.</text>
</comment>
<dbReference type="EMBL" id="JAAITQ010000052">
    <property type="protein sequence ID" value="NSE17852.1"/>
    <property type="molecule type" value="Genomic_DNA"/>
</dbReference>
<proteinExistence type="predicted"/>
<keyword evidence="4" id="KW-1185">Reference proteome</keyword>
<feature type="domain" description="IrrE N-terminal-like" evidence="1">
    <location>
        <begin position="60"/>
        <end position="161"/>
    </location>
</feature>
<name>A0AAE3F1C3_9FIRM</name>
<reference evidence="2" key="3">
    <citation type="submission" date="2022-01" db="EMBL/GenBank/DDBJ databases">
        <title>Collection of gut derived symbiotic bacterial strains cultured from healthy donors.</title>
        <authorList>
            <person name="Lin H."/>
            <person name="Kohout C."/>
            <person name="Waligurski E."/>
            <person name="Pamer E.G."/>
        </authorList>
    </citation>
    <scope>NUCLEOTIDE SEQUENCE</scope>
    <source>
        <strain evidence="2">DFI.5.49</strain>
    </source>
</reference>
<dbReference type="AlphaFoldDB" id="A0AAE3F1C3"/>
<dbReference type="InterPro" id="IPR010359">
    <property type="entry name" value="IrrE_HExxH"/>
</dbReference>
<evidence type="ECO:0000313" key="4">
    <source>
        <dbReference type="Proteomes" id="UP000768180"/>
    </source>
</evidence>
<dbReference type="PANTHER" id="PTHR43236:SF2">
    <property type="entry name" value="BLL0069 PROTEIN"/>
    <property type="match status" value="1"/>
</dbReference>
<reference evidence="3" key="2">
    <citation type="submission" date="2020-02" db="EMBL/GenBank/DDBJ databases">
        <authorList>
            <person name="Littmann E."/>
            <person name="Sorbara M."/>
        </authorList>
    </citation>
    <scope>NUCLEOTIDE SEQUENCE</scope>
    <source>
        <strain evidence="3">MSK.14.54</strain>
    </source>
</reference>
<accession>A0AAE3F1C3</accession>
<evidence type="ECO:0000313" key="5">
    <source>
        <dbReference type="Proteomes" id="UP001199915"/>
    </source>
</evidence>
<evidence type="ECO:0000259" key="1">
    <source>
        <dbReference type="Pfam" id="PF06114"/>
    </source>
</evidence>
<protein>
    <submittedName>
        <fullName evidence="2">ImmA/IrrE family metallo-endopeptidase</fullName>
    </submittedName>
</protein>
<dbReference type="EMBL" id="JAKNFS010000011">
    <property type="protein sequence ID" value="MCG4765643.1"/>
    <property type="molecule type" value="Genomic_DNA"/>
</dbReference>
<dbReference type="Pfam" id="PF06114">
    <property type="entry name" value="Peptidase_M78"/>
    <property type="match status" value="1"/>
</dbReference>
<dbReference type="RefSeq" id="WP_117760945.1">
    <property type="nucleotide sequence ID" value="NZ_CABJFB010000003.1"/>
</dbReference>
<gene>
    <name evidence="3" type="ORF">G5B05_16010</name>
    <name evidence="2" type="ORF">L0N21_08990</name>
</gene>
<evidence type="ECO:0000313" key="3">
    <source>
        <dbReference type="EMBL" id="NSE17852.1"/>
    </source>
</evidence>
<dbReference type="GeneID" id="79857487"/>
<dbReference type="Proteomes" id="UP001199915">
    <property type="component" value="Unassembled WGS sequence"/>
</dbReference>
<sequence>MDNSTRRMINSLAEDVLSAYNISVPIGNIDEIVEKLGGTIQKEAFFSDGAVEKEGNGFKIIVSPFQDEKRERFTIAHELGHLFLHMGYRTNNELWEKQENNIYHRIGNSEKEYQANEFAAAFLMPATEYLAVLNKVAEGNMVDTSKIAEYFNVSIEAAANRGKFLGYLRW</sequence>
<dbReference type="InterPro" id="IPR052345">
    <property type="entry name" value="Rad_response_metalloprotease"/>
</dbReference>
<evidence type="ECO:0000313" key="2">
    <source>
        <dbReference type="EMBL" id="MCG4765643.1"/>
    </source>
</evidence>
<dbReference type="Proteomes" id="UP000768180">
    <property type="component" value="Unassembled WGS sequence"/>
</dbReference>